<feature type="compositionally biased region" description="Basic residues" evidence="1">
    <location>
        <begin position="71"/>
        <end position="90"/>
    </location>
</feature>
<evidence type="ECO:0000313" key="2">
    <source>
        <dbReference type="EMBL" id="GFY95186.1"/>
    </source>
</evidence>
<evidence type="ECO:0000313" key="3">
    <source>
        <dbReference type="Proteomes" id="UP000585474"/>
    </source>
</evidence>
<feature type="compositionally biased region" description="Acidic residues" evidence="1">
    <location>
        <begin position="54"/>
        <end position="67"/>
    </location>
</feature>
<accession>A0A7J0F9R9</accession>
<name>A0A7J0F9R9_9ERIC</name>
<gene>
    <name evidence="2" type="ORF">Acr_10g0005710</name>
</gene>
<dbReference type="AlphaFoldDB" id="A0A7J0F9R9"/>
<organism evidence="2 3">
    <name type="scientific">Actinidia rufa</name>
    <dbReference type="NCBI Taxonomy" id="165716"/>
    <lineage>
        <taxon>Eukaryota</taxon>
        <taxon>Viridiplantae</taxon>
        <taxon>Streptophyta</taxon>
        <taxon>Embryophyta</taxon>
        <taxon>Tracheophyta</taxon>
        <taxon>Spermatophyta</taxon>
        <taxon>Magnoliopsida</taxon>
        <taxon>eudicotyledons</taxon>
        <taxon>Gunneridae</taxon>
        <taxon>Pentapetalae</taxon>
        <taxon>asterids</taxon>
        <taxon>Ericales</taxon>
        <taxon>Actinidiaceae</taxon>
        <taxon>Actinidia</taxon>
    </lineage>
</organism>
<comment type="caution">
    <text evidence="2">The sequence shown here is derived from an EMBL/GenBank/DDBJ whole genome shotgun (WGS) entry which is preliminary data.</text>
</comment>
<sequence length="161" mass="18557">MLGAENGEQLIFSELSAKDHDGIPKASKLLNCVYTDRPIDLALAWAANFTKEEEEQEAALSEEEEEEKNSKNKKERRKKKKKKKKKKKREKNLLKAATWPQSIQFFLISEVRRKEVEHFSKGEKEEEISCLATAMLSRLLKIGVKLRTGQKEEHTSFPAAR</sequence>
<dbReference type="EMBL" id="BJWL01000010">
    <property type="protein sequence ID" value="GFY95186.1"/>
    <property type="molecule type" value="Genomic_DNA"/>
</dbReference>
<keyword evidence="3" id="KW-1185">Reference proteome</keyword>
<dbReference type="Proteomes" id="UP000585474">
    <property type="component" value="Unassembled WGS sequence"/>
</dbReference>
<evidence type="ECO:0000256" key="1">
    <source>
        <dbReference type="SAM" id="MobiDB-lite"/>
    </source>
</evidence>
<proteinExistence type="predicted"/>
<reference evidence="2 3" key="1">
    <citation type="submission" date="2019-07" db="EMBL/GenBank/DDBJ databases">
        <title>De Novo Assembly of kiwifruit Actinidia rufa.</title>
        <authorList>
            <person name="Sugita-Konishi S."/>
            <person name="Sato K."/>
            <person name="Mori E."/>
            <person name="Abe Y."/>
            <person name="Kisaki G."/>
            <person name="Hamano K."/>
            <person name="Suezawa K."/>
            <person name="Otani M."/>
            <person name="Fukuda T."/>
            <person name="Manabe T."/>
            <person name="Gomi K."/>
            <person name="Tabuchi M."/>
            <person name="Akimitsu K."/>
            <person name="Kataoka I."/>
        </authorList>
    </citation>
    <scope>NUCLEOTIDE SEQUENCE [LARGE SCALE GENOMIC DNA]</scope>
    <source>
        <strain evidence="3">cv. Fuchu</strain>
    </source>
</reference>
<protein>
    <submittedName>
        <fullName evidence="2">RNA-binding (RRM/RBD/RNP motifs) family protein</fullName>
    </submittedName>
</protein>
<feature type="region of interest" description="Disordered" evidence="1">
    <location>
        <begin position="54"/>
        <end position="94"/>
    </location>
</feature>